<protein>
    <submittedName>
        <fullName evidence="2">Uncharacterized protein</fullName>
    </submittedName>
</protein>
<organism evidence="2 3">
    <name type="scientific">Physocladia obscura</name>
    <dbReference type="NCBI Taxonomy" id="109957"/>
    <lineage>
        <taxon>Eukaryota</taxon>
        <taxon>Fungi</taxon>
        <taxon>Fungi incertae sedis</taxon>
        <taxon>Chytridiomycota</taxon>
        <taxon>Chytridiomycota incertae sedis</taxon>
        <taxon>Chytridiomycetes</taxon>
        <taxon>Chytridiales</taxon>
        <taxon>Chytriomycetaceae</taxon>
        <taxon>Physocladia</taxon>
    </lineage>
</organism>
<evidence type="ECO:0000313" key="2">
    <source>
        <dbReference type="EMBL" id="KAJ3092607.1"/>
    </source>
</evidence>
<keyword evidence="3" id="KW-1185">Reference proteome</keyword>
<keyword evidence="1" id="KW-0812">Transmembrane</keyword>
<feature type="transmembrane region" description="Helical" evidence="1">
    <location>
        <begin position="37"/>
        <end position="55"/>
    </location>
</feature>
<name>A0AAD5SQW7_9FUNG</name>
<sequence>MGNVMVKMPSFTEIKDARPAPPNAVVPEPKWWFNIPLRYVILVILAAYAIMGIVGLAQLDILGLVLDIFGFLAVFRLVPEWMVAYGWALVVLFIVDLIRCITWAILGSFAHAFVTLAFQALFTFSMIGCLLALRTYALACSGIGI</sequence>
<keyword evidence="1" id="KW-0472">Membrane</keyword>
<evidence type="ECO:0000256" key="1">
    <source>
        <dbReference type="SAM" id="Phobius"/>
    </source>
</evidence>
<feature type="transmembrane region" description="Helical" evidence="1">
    <location>
        <begin position="61"/>
        <end position="78"/>
    </location>
</feature>
<feature type="transmembrane region" description="Helical" evidence="1">
    <location>
        <begin position="85"/>
        <end position="106"/>
    </location>
</feature>
<reference evidence="2" key="1">
    <citation type="submission" date="2020-05" db="EMBL/GenBank/DDBJ databases">
        <title>Phylogenomic resolution of chytrid fungi.</title>
        <authorList>
            <person name="Stajich J.E."/>
            <person name="Amses K."/>
            <person name="Simmons R."/>
            <person name="Seto K."/>
            <person name="Myers J."/>
            <person name="Bonds A."/>
            <person name="Quandt C.A."/>
            <person name="Barry K."/>
            <person name="Liu P."/>
            <person name="Grigoriev I."/>
            <person name="Longcore J.E."/>
            <person name="James T.Y."/>
        </authorList>
    </citation>
    <scope>NUCLEOTIDE SEQUENCE</scope>
    <source>
        <strain evidence="2">JEL0513</strain>
    </source>
</reference>
<gene>
    <name evidence="2" type="ORF">HK100_006901</name>
</gene>
<feature type="transmembrane region" description="Helical" evidence="1">
    <location>
        <begin position="112"/>
        <end position="133"/>
    </location>
</feature>
<proteinExistence type="predicted"/>
<evidence type="ECO:0000313" key="3">
    <source>
        <dbReference type="Proteomes" id="UP001211907"/>
    </source>
</evidence>
<dbReference type="EMBL" id="JADGJH010003218">
    <property type="protein sequence ID" value="KAJ3092607.1"/>
    <property type="molecule type" value="Genomic_DNA"/>
</dbReference>
<dbReference type="AlphaFoldDB" id="A0AAD5SQW7"/>
<dbReference type="Proteomes" id="UP001211907">
    <property type="component" value="Unassembled WGS sequence"/>
</dbReference>
<comment type="caution">
    <text evidence="2">The sequence shown here is derived from an EMBL/GenBank/DDBJ whole genome shotgun (WGS) entry which is preliminary data.</text>
</comment>
<accession>A0AAD5SQW7</accession>
<keyword evidence="1" id="KW-1133">Transmembrane helix</keyword>